<keyword evidence="3" id="KW-1185">Reference proteome</keyword>
<dbReference type="RefSeq" id="WP_037240638.1">
    <property type="nucleotide sequence ID" value="NZ_JAEMUK010000004.1"/>
</dbReference>
<dbReference type="Proteomes" id="UP000623250">
    <property type="component" value="Unassembled WGS sequence"/>
</dbReference>
<protein>
    <submittedName>
        <fullName evidence="2">Uncharacterized protein</fullName>
    </submittedName>
</protein>
<sequence length="429" mass="44665">MLTGQAAPTTLGTAAATSAFVGAPIGASERMAEQGVSLGNAGEGALNGAVGGAVGGAALHGAAGVIGPWATWQAQTLIDAGVPLTPGQTLGGIAQRAESSLTSAPLAGGFIRNEMLRSTEGLNRVAANRALTPIGEELPQGVALGHDAVDYVFDRLGQRYDDVLNRISVNAGEFAPVRSTWATNTARIVNDAQAAGVLQYLNDLIDNVNQRLAGSVPHGGRDVPGEVLKRVESSLSSESRALRRSPDVSVSQVAPFIDDLRGELRFAVQRSNPNDARELQAINRGYAVAAILRRAANSAGTQQGVASASQLARAVRAQDSSAGGSRFARGMRFCKTSQRLRRRSCARSTIAARPSDRHCSDCSDCSDCLAVGRCSAPPHPCLRRALHSRPSITRSLAPPSAAWPQALRPPATRSPGPSATIYPCMSRLG</sequence>
<evidence type="ECO:0000256" key="1">
    <source>
        <dbReference type="SAM" id="MobiDB-lite"/>
    </source>
</evidence>
<accession>A0A8I1GCC0</accession>
<evidence type="ECO:0000313" key="3">
    <source>
        <dbReference type="Proteomes" id="UP000623250"/>
    </source>
</evidence>
<reference evidence="2 3" key="1">
    <citation type="submission" date="2020-12" db="EMBL/GenBank/DDBJ databases">
        <title>Revised draft genomes of Rhodomicrobium vannielii ATCC 17100 and Rhodomicrobium udaipurense JA643.</title>
        <authorList>
            <person name="Conners E.M."/>
            <person name="Davenport E.J."/>
            <person name="Bose A."/>
        </authorList>
    </citation>
    <scope>NUCLEOTIDE SEQUENCE [LARGE SCALE GENOMIC DNA]</scope>
    <source>
        <strain evidence="2 3">JA643</strain>
    </source>
</reference>
<feature type="region of interest" description="Disordered" evidence="1">
    <location>
        <begin position="397"/>
        <end position="419"/>
    </location>
</feature>
<proteinExistence type="predicted"/>
<dbReference type="AlphaFoldDB" id="A0A8I1GCC0"/>
<dbReference type="EMBL" id="JAEMUK010000004">
    <property type="protein sequence ID" value="MBJ7542344.1"/>
    <property type="molecule type" value="Genomic_DNA"/>
</dbReference>
<evidence type="ECO:0000313" key="2">
    <source>
        <dbReference type="EMBL" id="MBJ7542344.1"/>
    </source>
</evidence>
<organism evidence="2 3">
    <name type="scientific">Rhodomicrobium udaipurense</name>
    <dbReference type="NCBI Taxonomy" id="1202716"/>
    <lineage>
        <taxon>Bacteria</taxon>
        <taxon>Pseudomonadati</taxon>
        <taxon>Pseudomonadota</taxon>
        <taxon>Alphaproteobacteria</taxon>
        <taxon>Hyphomicrobiales</taxon>
        <taxon>Hyphomicrobiaceae</taxon>
        <taxon>Rhodomicrobium</taxon>
    </lineage>
</organism>
<comment type="caution">
    <text evidence="2">The sequence shown here is derived from an EMBL/GenBank/DDBJ whole genome shotgun (WGS) entry which is preliminary data.</text>
</comment>
<gene>
    <name evidence="2" type="ORF">JDN41_02095</name>
</gene>
<name>A0A8I1GCC0_9HYPH</name>